<dbReference type="STRING" id="307972.A0A2G8JIU6"/>
<dbReference type="OrthoDB" id="44820at2759"/>
<dbReference type="PANTHER" id="PTHR31094:SF2">
    <property type="entry name" value="RIKEN CDNA 2310061I04 GENE"/>
    <property type="match status" value="1"/>
</dbReference>
<dbReference type="Pfam" id="PF10184">
    <property type="entry name" value="DUF2358"/>
    <property type="match status" value="1"/>
</dbReference>
<accession>A0A2G8JIU6</accession>
<dbReference type="PANTHER" id="PTHR31094">
    <property type="entry name" value="RIKEN CDNA 2310061I04 GENE"/>
    <property type="match status" value="1"/>
</dbReference>
<evidence type="ECO:0000313" key="2">
    <source>
        <dbReference type="Proteomes" id="UP000230750"/>
    </source>
</evidence>
<dbReference type="InterPro" id="IPR018790">
    <property type="entry name" value="DUF2358"/>
</dbReference>
<reference evidence="1 2" key="1">
    <citation type="journal article" date="2017" name="PLoS Biol.">
        <title>The sea cucumber genome provides insights into morphological evolution and visceral regeneration.</title>
        <authorList>
            <person name="Zhang X."/>
            <person name="Sun L."/>
            <person name="Yuan J."/>
            <person name="Sun Y."/>
            <person name="Gao Y."/>
            <person name="Zhang L."/>
            <person name="Li S."/>
            <person name="Dai H."/>
            <person name="Hamel J.F."/>
            <person name="Liu C."/>
            <person name="Yu Y."/>
            <person name="Liu S."/>
            <person name="Lin W."/>
            <person name="Guo K."/>
            <person name="Jin S."/>
            <person name="Xu P."/>
            <person name="Storey K.B."/>
            <person name="Huan P."/>
            <person name="Zhang T."/>
            <person name="Zhou Y."/>
            <person name="Zhang J."/>
            <person name="Lin C."/>
            <person name="Li X."/>
            <person name="Xing L."/>
            <person name="Huo D."/>
            <person name="Sun M."/>
            <person name="Wang L."/>
            <person name="Mercier A."/>
            <person name="Li F."/>
            <person name="Yang H."/>
            <person name="Xiang J."/>
        </authorList>
    </citation>
    <scope>NUCLEOTIDE SEQUENCE [LARGE SCALE GENOMIC DNA]</scope>
    <source>
        <strain evidence="1">Shaxun</strain>
        <tissue evidence="1">Muscle</tissue>
    </source>
</reference>
<gene>
    <name evidence="1" type="ORF">BSL78_27507</name>
</gene>
<sequence length="376" mass="42570">MFTLSAPQLQQSWRAKRHKDAICVRRRRANVRPLRYNVPEDGHTLDRGATPRSYSLQRERRDMALMKLLEHNRVSGETPDGHIDLEHSSIGETPVLFHIETSVVQSLIQNVGTLKDPMAMKEMIEEKVREVWDGKRTSSITVEDGTVYLVSSMVGDGPRRSSDHSSEYGLNIQSVNHELSGKVTTELSDRCHHTNDQWVVMCSGANSSSKDGTRTQVMPNFFEQSHDYGMYSQDLEFDNRLMGVKTKGLAAYKATVQSLKLASTAYLVNAHLELLRMTMQPEDGTIQARWRLKGVPLHSFVLRPLAKKHKYRYFDAFSVFQVGSDGLIHHHRLDKMIPDSDKVKEPSLVTRIGIALGLVRPPAISTNWMTGDPHQV</sequence>
<evidence type="ECO:0000313" key="1">
    <source>
        <dbReference type="EMBL" id="PIK35664.1"/>
    </source>
</evidence>
<keyword evidence="2" id="KW-1185">Reference proteome</keyword>
<organism evidence="1 2">
    <name type="scientific">Stichopus japonicus</name>
    <name type="common">Sea cucumber</name>
    <dbReference type="NCBI Taxonomy" id="307972"/>
    <lineage>
        <taxon>Eukaryota</taxon>
        <taxon>Metazoa</taxon>
        <taxon>Echinodermata</taxon>
        <taxon>Eleutherozoa</taxon>
        <taxon>Echinozoa</taxon>
        <taxon>Holothuroidea</taxon>
        <taxon>Aspidochirotacea</taxon>
        <taxon>Aspidochirotida</taxon>
        <taxon>Stichopodidae</taxon>
        <taxon>Apostichopus</taxon>
    </lineage>
</organism>
<protein>
    <submittedName>
        <fullName evidence="1">Uncharacterized protein</fullName>
    </submittedName>
</protein>
<proteinExistence type="predicted"/>
<name>A0A2G8JIU6_STIJA</name>
<dbReference type="AlphaFoldDB" id="A0A2G8JIU6"/>
<comment type="caution">
    <text evidence="1">The sequence shown here is derived from an EMBL/GenBank/DDBJ whole genome shotgun (WGS) entry which is preliminary data.</text>
</comment>
<dbReference type="EMBL" id="MRZV01001843">
    <property type="protein sequence ID" value="PIK35664.1"/>
    <property type="molecule type" value="Genomic_DNA"/>
</dbReference>
<dbReference type="Proteomes" id="UP000230750">
    <property type="component" value="Unassembled WGS sequence"/>
</dbReference>